<keyword evidence="5 7" id="KW-0472">Membrane</keyword>
<evidence type="ECO:0000313" key="9">
    <source>
        <dbReference type="Proteomes" id="UP001627284"/>
    </source>
</evidence>
<keyword evidence="4 7" id="KW-1133">Transmembrane helix</keyword>
<dbReference type="PANTHER" id="PTHR11654">
    <property type="entry name" value="OLIGOPEPTIDE TRANSPORTER-RELATED"/>
    <property type="match status" value="1"/>
</dbReference>
<evidence type="ECO:0008006" key="10">
    <source>
        <dbReference type="Google" id="ProtNLM"/>
    </source>
</evidence>
<dbReference type="Pfam" id="PF00854">
    <property type="entry name" value="PTR2"/>
    <property type="match status" value="1"/>
</dbReference>
<evidence type="ECO:0000256" key="2">
    <source>
        <dbReference type="ARBA" id="ARBA00005982"/>
    </source>
</evidence>
<dbReference type="EMBL" id="JBJKTR010000015">
    <property type="protein sequence ID" value="KAL3343716.1"/>
    <property type="molecule type" value="Genomic_DNA"/>
</dbReference>
<organism evidence="8 9">
    <name type="scientific">Solanum stoloniferum</name>
    <dbReference type="NCBI Taxonomy" id="62892"/>
    <lineage>
        <taxon>Eukaryota</taxon>
        <taxon>Viridiplantae</taxon>
        <taxon>Streptophyta</taxon>
        <taxon>Embryophyta</taxon>
        <taxon>Tracheophyta</taxon>
        <taxon>Spermatophyta</taxon>
        <taxon>Magnoliopsida</taxon>
        <taxon>eudicotyledons</taxon>
        <taxon>Gunneridae</taxon>
        <taxon>Pentapetalae</taxon>
        <taxon>asterids</taxon>
        <taxon>lamiids</taxon>
        <taxon>Solanales</taxon>
        <taxon>Solanaceae</taxon>
        <taxon>Solanoideae</taxon>
        <taxon>Solaneae</taxon>
        <taxon>Solanum</taxon>
    </lineage>
</organism>
<sequence length="249" mass="27430">MPLCSTGIIISINMSQSSFPLLQAQSMDRHLTKGFEIPAGSFGMFLMIALTLWVFLYDRVMLPLALKIKGRPVHLKPIVGMGIGIFVSCMSMVVSGIIEHVRRKKAINQGLLNNSQGLVEMSALWLIIPNCLNGIAEAFSSICSTEFYYSELPRSMPSIASALLGLGMAVASLLASVILSAVDKYTKGEGTESWVSSNINMGHYEYYYWLLALFTAFNLIYFVACCCQYGPSVDVDITKKMMEISDDDD</sequence>
<protein>
    <recommendedName>
        <fullName evidence="10">Protein NRT1/ PTR FAMILY 1.2-like</fullName>
    </recommendedName>
</protein>
<evidence type="ECO:0000256" key="6">
    <source>
        <dbReference type="ARBA" id="ARBA00044504"/>
    </source>
</evidence>
<evidence type="ECO:0000256" key="1">
    <source>
        <dbReference type="ARBA" id="ARBA00004141"/>
    </source>
</evidence>
<evidence type="ECO:0000256" key="7">
    <source>
        <dbReference type="SAM" id="Phobius"/>
    </source>
</evidence>
<keyword evidence="3 7" id="KW-0812">Transmembrane</keyword>
<comment type="subcellular location">
    <subcellularLocation>
        <location evidence="1">Membrane</location>
        <topology evidence="1">Multi-pass membrane protein</topology>
    </subcellularLocation>
</comment>
<comment type="caution">
    <text evidence="8">The sequence shown here is derived from an EMBL/GenBank/DDBJ whole genome shotgun (WGS) entry which is preliminary data.</text>
</comment>
<dbReference type="AlphaFoldDB" id="A0ABD2SIN0"/>
<dbReference type="InterPro" id="IPR036259">
    <property type="entry name" value="MFS_trans_sf"/>
</dbReference>
<feature type="transmembrane region" description="Helical" evidence="7">
    <location>
        <begin position="78"/>
        <end position="98"/>
    </location>
</feature>
<evidence type="ECO:0000256" key="3">
    <source>
        <dbReference type="ARBA" id="ARBA00022692"/>
    </source>
</evidence>
<evidence type="ECO:0000313" key="8">
    <source>
        <dbReference type="EMBL" id="KAL3343716.1"/>
    </source>
</evidence>
<dbReference type="GO" id="GO:0016020">
    <property type="term" value="C:membrane"/>
    <property type="evidence" value="ECO:0007669"/>
    <property type="project" value="UniProtKB-SubCell"/>
</dbReference>
<keyword evidence="9" id="KW-1185">Reference proteome</keyword>
<dbReference type="SUPFAM" id="SSF103473">
    <property type="entry name" value="MFS general substrate transporter"/>
    <property type="match status" value="1"/>
</dbReference>
<comment type="similarity">
    <text evidence="2">Belongs to the major facilitator superfamily. Proton-dependent oligopeptide transporter (POT/PTR) (TC 2.A.17) family.</text>
</comment>
<accession>A0ABD2SIN0</accession>
<name>A0ABD2SIN0_9SOLN</name>
<feature type="transmembrane region" description="Helical" evidence="7">
    <location>
        <begin position="40"/>
        <end position="57"/>
    </location>
</feature>
<gene>
    <name evidence="8" type="ORF">AABB24_027305</name>
</gene>
<feature type="transmembrane region" description="Helical" evidence="7">
    <location>
        <begin position="159"/>
        <end position="182"/>
    </location>
</feature>
<reference evidence="8 9" key="1">
    <citation type="submission" date="2024-05" db="EMBL/GenBank/DDBJ databases">
        <title>De novo assembly of an allotetraploid wild potato.</title>
        <authorList>
            <person name="Hosaka A.J."/>
        </authorList>
    </citation>
    <scope>NUCLEOTIDE SEQUENCE [LARGE SCALE GENOMIC DNA]</scope>
    <source>
        <tissue evidence="8">Young leaves</tissue>
    </source>
</reference>
<evidence type="ECO:0000256" key="5">
    <source>
        <dbReference type="ARBA" id="ARBA00023136"/>
    </source>
</evidence>
<feature type="transmembrane region" description="Helical" evidence="7">
    <location>
        <begin position="206"/>
        <end position="224"/>
    </location>
</feature>
<dbReference type="Proteomes" id="UP001627284">
    <property type="component" value="Unassembled WGS sequence"/>
</dbReference>
<evidence type="ECO:0000256" key="4">
    <source>
        <dbReference type="ARBA" id="ARBA00022989"/>
    </source>
</evidence>
<dbReference type="Gene3D" id="1.20.1250.20">
    <property type="entry name" value="MFS general substrate transporter like domains"/>
    <property type="match status" value="1"/>
</dbReference>
<dbReference type="InterPro" id="IPR000109">
    <property type="entry name" value="POT_fam"/>
</dbReference>
<proteinExistence type="inferred from homology"/>
<comment type="similarity">
    <text evidence="6">Belongs to the major facilitator superfamily. Phosphate:H(+) symporter (TC 2.A.1.9) family.</text>
</comment>